<gene>
    <name evidence="1" type="ORF">BsIDN1_67200</name>
</gene>
<organism evidence="1 2">
    <name type="scientific">Bacillus safensis</name>
    <dbReference type="NCBI Taxonomy" id="561879"/>
    <lineage>
        <taxon>Bacteria</taxon>
        <taxon>Bacillati</taxon>
        <taxon>Bacillota</taxon>
        <taxon>Bacilli</taxon>
        <taxon>Bacillales</taxon>
        <taxon>Bacillaceae</taxon>
        <taxon>Bacillus</taxon>
    </lineage>
</organism>
<evidence type="ECO:0000313" key="2">
    <source>
        <dbReference type="Proteomes" id="UP000464658"/>
    </source>
</evidence>
<sequence>MAVDIFEKLEQLIQYGINQELITRLDIDYTRNRLLEVLGDG</sequence>
<reference evidence="1 2" key="1">
    <citation type="submission" date="2019-12" db="EMBL/GenBank/DDBJ databases">
        <title>Full genome sequence of a Bacillus safensis strain isolated from commercially available natto in Indonesia.</title>
        <authorList>
            <person name="Yoshida M."/>
            <person name="Uomi M."/>
            <person name="Waturangi D."/>
            <person name="Ekaputri J.J."/>
            <person name="Setiamarga D.H.E."/>
        </authorList>
    </citation>
    <scope>NUCLEOTIDE SEQUENCE [LARGE SCALE GENOMIC DNA]</scope>
    <source>
        <strain evidence="1 2">IDN1</strain>
    </source>
</reference>
<accession>A0A5S9MKA0</accession>
<name>A0A5S9MKA0_BACIA</name>
<dbReference type="EMBL" id="AP021906">
    <property type="protein sequence ID" value="BBP93102.1"/>
    <property type="molecule type" value="Genomic_DNA"/>
</dbReference>
<evidence type="ECO:0000313" key="1">
    <source>
        <dbReference type="EMBL" id="BBP93102.1"/>
    </source>
</evidence>
<protein>
    <submittedName>
        <fullName evidence="1">Uncharacterized protein</fullName>
    </submittedName>
</protein>
<dbReference type="AlphaFoldDB" id="A0A5S9MKA0"/>
<proteinExistence type="predicted"/>
<dbReference type="Proteomes" id="UP000464658">
    <property type="component" value="Chromosome"/>
</dbReference>